<proteinExistence type="inferred from homology"/>
<dbReference type="SUPFAM" id="SSF55486">
    <property type="entry name" value="Metalloproteases ('zincins'), catalytic domain"/>
    <property type="match status" value="1"/>
</dbReference>
<keyword evidence="4 7" id="KW-0255">Endonuclease</keyword>
<feature type="binding site" evidence="7">
    <location>
        <position position="136"/>
    </location>
    <ligand>
        <name>Zn(2+)</name>
        <dbReference type="ChEBI" id="CHEBI:29105"/>
        <note>catalytic</note>
    </ligand>
</feature>
<dbReference type="InterPro" id="IPR023091">
    <property type="entry name" value="MetalPrtase_cat_dom_sf_prd"/>
</dbReference>
<dbReference type="GO" id="GO:0004222">
    <property type="term" value="F:metalloendopeptidase activity"/>
    <property type="evidence" value="ECO:0007669"/>
    <property type="project" value="InterPro"/>
</dbReference>
<feature type="binding site" evidence="7">
    <location>
        <position position="126"/>
    </location>
    <ligand>
        <name>Zn(2+)</name>
        <dbReference type="ChEBI" id="CHEBI:29105"/>
        <note>catalytic</note>
    </ligand>
</feature>
<dbReference type="PANTHER" id="PTHR46986">
    <property type="entry name" value="ENDORIBONUCLEASE YBEY, CHLOROPLASTIC"/>
    <property type="match status" value="1"/>
</dbReference>
<dbReference type="GO" id="GO:0004521">
    <property type="term" value="F:RNA endonuclease activity"/>
    <property type="evidence" value="ECO:0007669"/>
    <property type="project" value="UniProtKB-UniRule"/>
</dbReference>
<keyword evidence="6 7" id="KW-0862">Zinc</keyword>
<dbReference type="GO" id="GO:0008270">
    <property type="term" value="F:zinc ion binding"/>
    <property type="evidence" value="ECO:0007669"/>
    <property type="project" value="UniProtKB-UniRule"/>
</dbReference>
<dbReference type="InterPro" id="IPR002036">
    <property type="entry name" value="YbeY"/>
</dbReference>
<dbReference type="GO" id="GO:0005737">
    <property type="term" value="C:cytoplasm"/>
    <property type="evidence" value="ECO:0007669"/>
    <property type="project" value="UniProtKB-SubCell"/>
</dbReference>
<comment type="cofactor">
    <cofactor evidence="7">
        <name>Zn(2+)</name>
        <dbReference type="ChEBI" id="CHEBI:29105"/>
    </cofactor>
    <text evidence="7">Binds 1 zinc ion.</text>
</comment>
<feature type="binding site" evidence="7">
    <location>
        <position position="130"/>
    </location>
    <ligand>
        <name>Zn(2+)</name>
        <dbReference type="ChEBI" id="CHEBI:29105"/>
        <note>catalytic</note>
    </ligand>
</feature>
<dbReference type="EC" id="3.1.-.-" evidence="7"/>
<comment type="similarity">
    <text evidence="1 7">Belongs to the endoribonuclease YbeY family.</text>
</comment>
<evidence type="ECO:0000256" key="7">
    <source>
        <dbReference type="HAMAP-Rule" id="MF_00009"/>
    </source>
</evidence>
<dbReference type="AlphaFoldDB" id="A0A2J0KX68"/>
<evidence type="ECO:0000256" key="1">
    <source>
        <dbReference type="ARBA" id="ARBA00010875"/>
    </source>
</evidence>
<keyword evidence="3 7" id="KW-0479">Metal-binding</keyword>
<comment type="subcellular location">
    <subcellularLocation>
        <location evidence="7">Cytoplasm</location>
    </subcellularLocation>
</comment>
<evidence type="ECO:0000256" key="5">
    <source>
        <dbReference type="ARBA" id="ARBA00022801"/>
    </source>
</evidence>
<evidence type="ECO:0000256" key="4">
    <source>
        <dbReference type="ARBA" id="ARBA00022759"/>
    </source>
</evidence>
<keyword evidence="2 7" id="KW-0540">Nuclease</keyword>
<evidence type="ECO:0000313" key="8">
    <source>
        <dbReference type="EMBL" id="PIU42359.1"/>
    </source>
</evidence>
<name>A0A2J0KX68_9BACT</name>
<protein>
    <recommendedName>
        <fullName evidence="7">Endoribonuclease YbeY</fullName>
        <ecNumber evidence="7">3.1.-.-</ecNumber>
    </recommendedName>
</protein>
<sequence length="154" mass="17357">MAGWNTPRQERNKVFKIRIKRLKGNLILSDKFIKRLIQKTLESQGIKNAEVGLLIVGDDKIARLNRKYLGRIGPTDVLAFSMREGKKVSGSGENLGDVVISVDRAKEQAAEFKNSLKKELSLYVIHGVLHLAGHKDGSRKMEKLQAKILESFFK</sequence>
<dbReference type="EMBL" id="PEWV01000009">
    <property type="protein sequence ID" value="PIU42359.1"/>
    <property type="molecule type" value="Genomic_DNA"/>
</dbReference>
<dbReference type="HAMAP" id="MF_00009">
    <property type="entry name" value="Endoribonucl_YbeY"/>
    <property type="match status" value="1"/>
</dbReference>
<keyword evidence="7" id="KW-0690">Ribosome biogenesis</keyword>
<keyword evidence="7" id="KW-0963">Cytoplasm</keyword>
<keyword evidence="5 7" id="KW-0378">Hydrolase</keyword>
<gene>
    <name evidence="7 8" type="primary">ybeY</name>
    <name evidence="8" type="ORF">COS99_00775</name>
</gene>
<comment type="caution">
    <text evidence="8">The sequence shown here is derived from an EMBL/GenBank/DDBJ whole genome shotgun (WGS) entry which is preliminary data.</text>
</comment>
<dbReference type="GO" id="GO:0006364">
    <property type="term" value="P:rRNA processing"/>
    <property type="evidence" value="ECO:0007669"/>
    <property type="project" value="UniProtKB-UniRule"/>
</dbReference>
<dbReference type="NCBIfam" id="TIGR00043">
    <property type="entry name" value="rRNA maturation RNase YbeY"/>
    <property type="match status" value="1"/>
</dbReference>
<dbReference type="PROSITE" id="PS01306">
    <property type="entry name" value="UPF0054"/>
    <property type="match status" value="1"/>
</dbReference>
<dbReference type="Gene3D" id="3.40.390.30">
    <property type="entry name" value="Metalloproteases ('zincins'), catalytic domain"/>
    <property type="match status" value="1"/>
</dbReference>
<dbReference type="Proteomes" id="UP000230052">
    <property type="component" value="Unassembled WGS sequence"/>
</dbReference>
<keyword evidence="7" id="KW-0698">rRNA processing</keyword>
<evidence type="ECO:0000313" key="9">
    <source>
        <dbReference type="Proteomes" id="UP000230052"/>
    </source>
</evidence>
<accession>A0A2J0KX68</accession>
<dbReference type="InterPro" id="IPR020549">
    <property type="entry name" value="YbeY_CS"/>
</dbReference>
<reference evidence="8 9" key="1">
    <citation type="submission" date="2017-09" db="EMBL/GenBank/DDBJ databases">
        <title>Depth-based differentiation of microbial function through sediment-hosted aquifers and enrichment of novel symbionts in the deep terrestrial subsurface.</title>
        <authorList>
            <person name="Probst A.J."/>
            <person name="Ladd B."/>
            <person name="Jarett J.K."/>
            <person name="Geller-Mcgrath D.E."/>
            <person name="Sieber C.M."/>
            <person name="Emerson J.B."/>
            <person name="Anantharaman K."/>
            <person name="Thomas B.C."/>
            <person name="Malmstrom R."/>
            <person name="Stieglmeier M."/>
            <person name="Klingl A."/>
            <person name="Woyke T."/>
            <person name="Ryan C.M."/>
            <person name="Banfield J.F."/>
        </authorList>
    </citation>
    <scope>NUCLEOTIDE SEQUENCE [LARGE SCALE GENOMIC DNA]</scope>
    <source>
        <strain evidence="8">CG07_land_8_20_14_0_80_42_15</strain>
    </source>
</reference>
<evidence type="ECO:0000256" key="2">
    <source>
        <dbReference type="ARBA" id="ARBA00022722"/>
    </source>
</evidence>
<evidence type="ECO:0000256" key="3">
    <source>
        <dbReference type="ARBA" id="ARBA00022723"/>
    </source>
</evidence>
<dbReference type="Pfam" id="PF02130">
    <property type="entry name" value="YbeY"/>
    <property type="match status" value="1"/>
</dbReference>
<organism evidence="8 9">
    <name type="scientific">Candidatus Aquitaenariimonas noxiae</name>
    <dbReference type="NCBI Taxonomy" id="1974741"/>
    <lineage>
        <taxon>Bacteria</taxon>
        <taxon>Pseudomonadati</taxon>
        <taxon>Candidatus Omnitrophota</taxon>
        <taxon>Candidatus Aquitaenariimonas</taxon>
    </lineage>
</organism>
<comment type="function">
    <text evidence="7">Single strand-specific metallo-endoribonuclease involved in late-stage 70S ribosome quality control and in maturation of the 3' terminus of the 16S rRNA.</text>
</comment>
<dbReference type="PANTHER" id="PTHR46986:SF1">
    <property type="entry name" value="ENDORIBONUCLEASE YBEY, CHLOROPLASTIC"/>
    <property type="match status" value="1"/>
</dbReference>
<evidence type="ECO:0000256" key="6">
    <source>
        <dbReference type="ARBA" id="ARBA00022833"/>
    </source>
</evidence>